<dbReference type="SUPFAM" id="SSF56322">
    <property type="entry name" value="ADC synthase"/>
    <property type="match status" value="1"/>
</dbReference>
<dbReference type="Proteomes" id="UP000567179">
    <property type="component" value="Unassembled WGS sequence"/>
</dbReference>
<dbReference type="Gene3D" id="3.40.50.880">
    <property type="match status" value="1"/>
</dbReference>
<dbReference type="PRINTS" id="PR00096">
    <property type="entry name" value="GATASE"/>
</dbReference>
<accession>A0A8H5AY52</accession>
<evidence type="ECO:0000259" key="11">
    <source>
        <dbReference type="Pfam" id="PF00425"/>
    </source>
</evidence>
<dbReference type="NCBIfam" id="TIGR01823">
    <property type="entry name" value="PabB-fungal"/>
    <property type="match status" value="1"/>
</dbReference>
<dbReference type="GO" id="GO:0046654">
    <property type="term" value="P:tetrahydrofolate biosynthetic process"/>
    <property type="evidence" value="ECO:0007669"/>
    <property type="project" value="UniProtKB-UniPathway"/>
</dbReference>
<dbReference type="InterPro" id="IPR029062">
    <property type="entry name" value="Class_I_gatase-like"/>
</dbReference>
<dbReference type="CDD" id="cd01743">
    <property type="entry name" value="GATase1_Anthranilate_Synthase"/>
    <property type="match status" value="1"/>
</dbReference>
<organism evidence="13 14">
    <name type="scientific">Psilocybe cf. subviscida</name>
    <dbReference type="NCBI Taxonomy" id="2480587"/>
    <lineage>
        <taxon>Eukaryota</taxon>
        <taxon>Fungi</taxon>
        <taxon>Dikarya</taxon>
        <taxon>Basidiomycota</taxon>
        <taxon>Agaricomycotina</taxon>
        <taxon>Agaricomycetes</taxon>
        <taxon>Agaricomycetidae</taxon>
        <taxon>Agaricales</taxon>
        <taxon>Agaricineae</taxon>
        <taxon>Strophariaceae</taxon>
        <taxon>Psilocybe</taxon>
    </lineage>
</organism>
<dbReference type="Pfam" id="PF00117">
    <property type="entry name" value="GATase"/>
    <property type="match status" value="1"/>
</dbReference>
<evidence type="ECO:0000313" key="13">
    <source>
        <dbReference type="EMBL" id="KAF5313159.1"/>
    </source>
</evidence>
<dbReference type="GO" id="GO:0005737">
    <property type="term" value="C:cytoplasm"/>
    <property type="evidence" value="ECO:0007669"/>
    <property type="project" value="TreeGrafter"/>
</dbReference>
<evidence type="ECO:0000256" key="2">
    <source>
        <dbReference type="ARBA" id="ARBA00005009"/>
    </source>
</evidence>
<evidence type="ECO:0000256" key="6">
    <source>
        <dbReference type="ARBA" id="ARBA00022909"/>
    </source>
</evidence>
<comment type="similarity">
    <text evidence="3">In the C-terminal section; belongs to the anthranilate synthase component I family.</text>
</comment>
<dbReference type="Pfam" id="PF00425">
    <property type="entry name" value="Chorismate_bind"/>
    <property type="match status" value="1"/>
</dbReference>
<protein>
    <recommendedName>
        <fullName evidence="4">aminodeoxychorismate synthase</fullName>
        <ecNumber evidence="4">2.6.1.85</ecNumber>
    </recommendedName>
    <alternativeName>
        <fullName evidence="8">Para-aminobenzoate synthase</fullName>
    </alternativeName>
    <alternativeName>
        <fullName evidence="9">p-aminobenzoic acid synthase</fullName>
    </alternativeName>
</protein>
<reference evidence="13 14" key="1">
    <citation type="journal article" date="2020" name="ISME J.">
        <title>Uncovering the hidden diversity of litter-decomposition mechanisms in mushroom-forming fungi.</title>
        <authorList>
            <person name="Floudas D."/>
            <person name="Bentzer J."/>
            <person name="Ahren D."/>
            <person name="Johansson T."/>
            <person name="Persson P."/>
            <person name="Tunlid A."/>
        </authorList>
    </citation>
    <scope>NUCLEOTIDE SEQUENCE [LARGE SCALE GENOMIC DNA]</scope>
    <source>
        <strain evidence="13 14">CBS 101986</strain>
    </source>
</reference>
<dbReference type="InterPro" id="IPR010117">
    <property type="entry name" value="PabB_fungal"/>
</dbReference>
<evidence type="ECO:0000256" key="7">
    <source>
        <dbReference type="ARBA" id="ARBA00022962"/>
    </source>
</evidence>
<comment type="caution">
    <text evidence="13">The sequence shown here is derived from an EMBL/GenBank/DDBJ whole genome shotgun (WGS) entry which is preliminary data.</text>
</comment>
<evidence type="ECO:0000256" key="8">
    <source>
        <dbReference type="ARBA" id="ARBA00031329"/>
    </source>
</evidence>
<dbReference type="GO" id="GO:0046820">
    <property type="term" value="F:4-amino-4-deoxychorismate synthase activity"/>
    <property type="evidence" value="ECO:0007669"/>
    <property type="project" value="UniProtKB-EC"/>
</dbReference>
<dbReference type="PANTHER" id="PTHR11236">
    <property type="entry name" value="AMINOBENZOATE/ANTHRANILATE SYNTHASE"/>
    <property type="match status" value="1"/>
</dbReference>
<dbReference type="EC" id="2.6.1.85" evidence="4"/>
<dbReference type="PRINTS" id="PR00097">
    <property type="entry name" value="ANTSNTHASEII"/>
</dbReference>
<dbReference type="Gene3D" id="3.60.120.10">
    <property type="entry name" value="Anthranilate synthase"/>
    <property type="match status" value="1"/>
</dbReference>
<keyword evidence="5" id="KW-0808">Transferase</keyword>
<proteinExistence type="inferred from homology"/>
<comment type="catalytic activity">
    <reaction evidence="1">
        <text>chorismate + L-glutamine = 4-amino-4-deoxychorismate + L-glutamate</text>
        <dbReference type="Rhea" id="RHEA:11672"/>
        <dbReference type="ChEBI" id="CHEBI:29748"/>
        <dbReference type="ChEBI" id="CHEBI:29985"/>
        <dbReference type="ChEBI" id="CHEBI:58359"/>
        <dbReference type="ChEBI" id="CHEBI:58406"/>
        <dbReference type="EC" id="2.6.1.85"/>
    </reaction>
</comment>
<dbReference type="OrthoDB" id="64220at2759"/>
<dbReference type="PROSITE" id="PS51273">
    <property type="entry name" value="GATASE_TYPE_1"/>
    <property type="match status" value="1"/>
</dbReference>
<dbReference type="EMBL" id="JAACJJ010000056">
    <property type="protein sequence ID" value="KAF5313159.1"/>
    <property type="molecule type" value="Genomic_DNA"/>
</dbReference>
<dbReference type="NCBIfam" id="TIGR00566">
    <property type="entry name" value="trpG_papA"/>
    <property type="match status" value="1"/>
</dbReference>
<dbReference type="InterPro" id="IPR019999">
    <property type="entry name" value="Anth_synth_I-like"/>
</dbReference>
<feature type="domain" description="Glutamine amidotransferase" evidence="10">
    <location>
        <begin position="9"/>
        <end position="194"/>
    </location>
</feature>
<dbReference type="InterPro" id="IPR006805">
    <property type="entry name" value="Anth_synth_I_N"/>
</dbReference>
<dbReference type="InterPro" id="IPR006221">
    <property type="entry name" value="TrpG/PapA_dom"/>
</dbReference>
<evidence type="ECO:0000256" key="5">
    <source>
        <dbReference type="ARBA" id="ARBA00022679"/>
    </source>
</evidence>
<dbReference type="AlphaFoldDB" id="A0A8H5AY52"/>
<sequence length="747" mass="82984">MTLDNPRLLLVDSYDSFTHNLAALCRQAIPNISVTIIKNDDLTIDDLCQYLPYFSCVVVGPGPGSPDVAEDIGLVKDLWKLKDTDILPIFGVCLGLQSLAIEYGGILKRLHTVKHGQRSKIHHNSQDIFSDAGEVNAVRYHSLHVELKEGLEVEELAWADDVENGKVTMGVRHKQKPFWAVQYHPESVWTEGGGLQVIANFWRLARAWSQAHGRIIRPWKSEIAETLGHPWPSSHIPSQLPPPCDTSKVIMAALRRRDISVVDICESFEVEDESTRFVLLDSAAQPGQFSIVGCPSPSSVQIRYSVGDQKVTLTKNGETTYQHLGSDDVWTWLATFMKGKSTVEGDPRLPFWGGLIGFLSYELGVHSMHIPLHRHDNPKSTHPDVNLVFVDRSIVKNMATGEVFVQSIIPNDDLWVQQTTGMLEALPDNSPPIHTFATAHKPSISIPEKASYLSKIRKAQEYLFAGESYELCLTARTKVSITTPPSPQSTSWARYKRLREKNPAPHSAYLRLHPSTLLSSSPERFLSYSRGPQPICQLRPIKGTVRKAPHITRAVAEEALIGSTKEVAENLMIVDLIRHDLHGVVGEDVVVKQFCSVEEYETVWQLVSVIEGKPGHRNYISPQAHEHIGWQALKECLPPGSMTGAPKKRSVEILQTLEDQERGIYSGVFGYWCVGGGGDWSVTIRSCFKYDDAPNVVSSDGLRREEWAMGAGGAITALSDPDAEWEEMVIKLQSVLNAFGALLPEGL</sequence>
<feature type="domain" description="Anthranilate synthase component I N-terminal" evidence="12">
    <location>
        <begin position="273"/>
        <end position="403"/>
    </location>
</feature>
<keyword evidence="6" id="KW-0289">Folate biosynthesis</keyword>
<evidence type="ECO:0000313" key="14">
    <source>
        <dbReference type="Proteomes" id="UP000567179"/>
    </source>
</evidence>
<dbReference type="Pfam" id="PF04715">
    <property type="entry name" value="Anth_synt_I_N"/>
    <property type="match status" value="1"/>
</dbReference>
<keyword evidence="14" id="KW-1185">Reference proteome</keyword>
<dbReference type="UniPathway" id="UPA00077">
    <property type="reaction ID" value="UER00149"/>
</dbReference>
<evidence type="ECO:0000256" key="1">
    <source>
        <dbReference type="ARBA" id="ARBA00001000"/>
    </source>
</evidence>
<evidence type="ECO:0000256" key="9">
    <source>
        <dbReference type="ARBA" id="ARBA00031904"/>
    </source>
</evidence>
<dbReference type="GO" id="GO:0008153">
    <property type="term" value="P:4-aminobenzoate biosynthetic process"/>
    <property type="evidence" value="ECO:0007669"/>
    <property type="project" value="TreeGrafter"/>
</dbReference>
<dbReference type="GO" id="GO:0046656">
    <property type="term" value="P:folic acid biosynthetic process"/>
    <property type="evidence" value="ECO:0007669"/>
    <property type="project" value="UniProtKB-KW"/>
</dbReference>
<dbReference type="PANTHER" id="PTHR11236:SF18">
    <property type="entry name" value="AMINODEOXYCHORISMATE SYNTHASE"/>
    <property type="match status" value="1"/>
</dbReference>
<dbReference type="InterPro" id="IPR015890">
    <property type="entry name" value="Chorismate_C"/>
</dbReference>
<evidence type="ECO:0000256" key="4">
    <source>
        <dbReference type="ARBA" id="ARBA00013139"/>
    </source>
</evidence>
<feature type="domain" description="Chorismate-utilising enzyme C-terminal" evidence="11">
    <location>
        <begin position="449"/>
        <end position="731"/>
    </location>
</feature>
<dbReference type="InterPro" id="IPR005801">
    <property type="entry name" value="ADC_synthase"/>
</dbReference>
<name>A0A8H5AY52_9AGAR</name>
<gene>
    <name evidence="13" type="ORF">D9619_002847</name>
</gene>
<comment type="pathway">
    <text evidence="2">Cofactor biosynthesis; tetrahydrofolate biosynthesis; 4-aminobenzoate from chorismate: step 1/2.</text>
</comment>
<dbReference type="SUPFAM" id="SSF52317">
    <property type="entry name" value="Class I glutamine amidotransferase-like"/>
    <property type="match status" value="1"/>
</dbReference>
<evidence type="ECO:0000259" key="10">
    <source>
        <dbReference type="Pfam" id="PF00117"/>
    </source>
</evidence>
<keyword evidence="7" id="KW-0315">Glutamine amidotransferase</keyword>
<dbReference type="InterPro" id="IPR017926">
    <property type="entry name" value="GATASE"/>
</dbReference>
<evidence type="ECO:0000259" key="12">
    <source>
        <dbReference type="Pfam" id="PF04715"/>
    </source>
</evidence>
<evidence type="ECO:0000256" key="3">
    <source>
        <dbReference type="ARBA" id="ARBA00005970"/>
    </source>
</evidence>
<dbReference type="GO" id="GO:0000162">
    <property type="term" value="P:L-tryptophan biosynthetic process"/>
    <property type="evidence" value="ECO:0007669"/>
    <property type="project" value="TreeGrafter"/>
</dbReference>